<dbReference type="PROSITE" id="PS50801">
    <property type="entry name" value="STAS"/>
    <property type="match status" value="1"/>
</dbReference>
<feature type="domain" description="STAS" evidence="6">
    <location>
        <begin position="452"/>
        <end position="570"/>
    </location>
</feature>
<dbReference type="CDD" id="cd07042">
    <property type="entry name" value="STAS_SulP_like_sulfate_transporter"/>
    <property type="match status" value="1"/>
</dbReference>
<dbReference type="SUPFAM" id="SSF52091">
    <property type="entry name" value="SpoIIaa-like"/>
    <property type="match status" value="1"/>
</dbReference>
<evidence type="ECO:0000256" key="1">
    <source>
        <dbReference type="ARBA" id="ARBA00004141"/>
    </source>
</evidence>
<feature type="transmembrane region" description="Helical" evidence="5">
    <location>
        <begin position="177"/>
        <end position="194"/>
    </location>
</feature>
<dbReference type="Pfam" id="PF00916">
    <property type="entry name" value="Sulfate_transp"/>
    <property type="match status" value="1"/>
</dbReference>
<dbReference type="Pfam" id="PF01740">
    <property type="entry name" value="STAS"/>
    <property type="match status" value="1"/>
</dbReference>
<comment type="subcellular location">
    <subcellularLocation>
        <location evidence="1">Membrane</location>
        <topology evidence="1">Multi-pass membrane protein</topology>
    </subcellularLocation>
</comment>
<feature type="transmembrane region" description="Helical" evidence="5">
    <location>
        <begin position="366"/>
        <end position="385"/>
    </location>
</feature>
<reference evidence="7" key="1">
    <citation type="submission" date="2022-06" db="EMBL/GenBank/DDBJ databases">
        <title>A novel DMS-producing enzyme.</title>
        <authorList>
            <person name="Zhang Y."/>
        </authorList>
    </citation>
    <scope>NUCLEOTIDE SEQUENCE</scope>
    <source>
        <strain evidence="7">RT37</strain>
    </source>
</reference>
<dbReference type="RefSeq" id="WP_348828105.1">
    <property type="nucleotide sequence ID" value="NZ_CP098827.1"/>
</dbReference>
<feature type="transmembrane region" description="Helical" evidence="5">
    <location>
        <begin position="397"/>
        <end position="429"/>
    </location>
</feature>
<keyword evidence="3 5" id="KW-1133">Transmembrane helix</keyword>
<evidence type="ECO:0000256" key="3">
    <source>
        <dbReference type="ARBA" id="ARBA00022989"/>
    </source>
</evidence>
<dbReference type="GO" id="GO:0008271">
    <property type="term" value="F:secondary active sulfate transmembrane transporter activity"/>
    <property type="evidence" value="ECO:0007669"/>
    <property type="project" value="InterPro"/>
</dbReference>
<sequence>MIKRYLPILAWLPHYTPRLLGGDLLAGIIVTVMVIPQSLAYAILAGLPAVVGLYASLLPAVVYAMLGTSRSLAVGPVAIIALMTGAALTKVATPGSAAYVEAALVLALLSGLMLTAMGMLRLGFFANFLSHPVIGGFLSASGLLIAISQLSHLLGIEAGGYTALALIYSQLSHLDQTNLTTLAMGASTLLFLWATRRYGQHALTALGLPRGPASMLVRAGPVAAVVVTTLISWRWDLASRGVATVGQIPAGLPAFGLPTFELGLWHALLVPALLISVVGFVESISMAQMLAAKRRERVSPNQELIGLGGANLAAAVTAGMPVTGGLSRTVINQQSGARTPMAGLFAAIGIGVVTLALTPLLEHLPIATLAATITVAILTLVDIPLIRQTWRYSRSDFSALAVTMLLTLVEGVEAGIIAGVGLSIALFLYRTSRPHSAIVGRIPGSEHFRSITRHQVETVSHLALFRVDESLYFANARYLEDTLYTLVAQRPELSDVVLICSAVNLIDASALESLDAINARLKDSRVTLHLAEVKGPVMDRLKHSDFLDELTGRVFLSTYAAWTELRRTRD</sequence>
<evidence type="ECO:0000256" key="4">
    <source>
        <dbReference type="ARBA" id="ARBA00023136"/>
    </source>
</evidence>
<dbReference type="PANTHER" id="PTHR11814">
    <property type="entry name" value="SULFATE TRANSPORTER"/>
    <property type="match status" value="1"/>
</dbReference>
<feature type="transmembrane region" description="Helical" evidence="5">
    <location>
        <begin position="124"/>
        <end position="146"/>
    </location>
</feature>
<dbReference type="InterPro" id="IPR018045">
    <property type="entry name" value="S04_transporter_CS"/>
</dbReference>
<name>A0AAU7KNZ2_9GAMM</name>
<dbReference type="InterPro" id="IPR001902">
    <property type="entry name" value="SLC26A/SulP_fam"/>
</dbReference>
<dbReference type="Gene3D" id="3.30.750.24">
    <property type="entry name" value="STAS domain"/>
    <property type="match status" value="1"/>
</dbReference>
<dbReference type="GO" id="GO:0016020">
    <property type="term" value="C:membrane"/>
    <property type="evidence" value="ECO:0007669"/>
    <property type="project" value="UniProtKB-SubCell"/>
</dbReference>
<keyword evidence="4 5" id="KW-0472">Membrane</keyword>
<keyword evidence="2 5" id="KW-0812">Transmembrane</keyword>
<evidence type="ECO:0000313" key="7">
    <source>
        <dbReference type="EMBL" id="XBO73075.1"/>
    </source>
</evidence>
<dbReference type="InterPro" id="IPR011547">
    <property type="entry name" value="SLC26A/SulP_dom"/>
</dbReference>
<feature type="transmembrane region" description="Helical" evidence="5">
    <location>
        <begin position="215"/>
        <end position="235"/>
    </location>
</feature>
<evidence type="ECO:0000259" key="6">
    <source>
        <dbReference type="PROSITE" id="PS50801"/>
    </source>
</evidence>
<feature type="transmembrane region" description="Helical" evidence="5">
    <location>
        <begin position="264"/>
        <end position="287"/>
    </location>
</feature>
<dbReference type="InterPro" id="IPR036513">
    <property type="entry name" value="STAS_dom_sf"/>
</dbReference>
<protein>
    <submittedName>
        <fullName evidence="7">Sulfate permease</fullName>
    </submittedName>
</protein>
<dbReference type="AlphaFoldDB" id="A0AAU7KNZ2"/>
<accession>A0AAU7KNZ2</accession>
<evidence type="ECO:0000256" key="2">
    <source>
        <dbReference type="ARBA" id="ARBA00022692"/>
    </source>
</evidence>
<feature type="transmembrane region" description="Helical" evidence="5">
    <location>
        <begin position="15"/>
        <end position="35"/>
    </location>
</feature>
<evidence type="ECO:0000256" key="5">
    <source>
        <dbReference type="SAM" id="Phobius"/>
    </source>
</evidence>
<gene>
    <name evidence="7" type="primary">sulP</name>
    <name evidence="7" type="ORF">NFG58_10390</name>
</gene>
<proteinExistence type="predicted"/>
<dbReference type="InterPro" id="IPR002645">
    <property type="entry name" value="STAS_dom"/>
</dbReference>
<organism evidence="7">
    <name type="scientific">Halomonas sp. RT37</name>
    <dbReference type="NCBI Taxonomy" id="2950872"/>
    <lineage>
        <taxon>Bacteria</taxon>
        <taxon>Pseudomonadati</taxon>
        <taxon>Pseudomonadota</taxon>
        <taxon>Gammaproteobacteria</taxon>
        <taxon>Oceanospirillales</taxon>
        <taxon>Halomonadaceae</taxon>
        <taxon>Halomonas</taxon>
    </lineage>
</organism>
<feature type="transmembrane region" description="Helical" evidence="5">
    <location>
        <begin position="42"/>
        <end position="66"/>
    </location>
</feature>
<feature type="transmembrane region" description="Helical" evidence="5">
    <location>
        <begin position="72"/>
        <end position="91"/>
    </location>
</feature>
<dbReference type="NCBIfam" id="TIGR00815">
    <property type="entry name" value="sulP"/>
    <property type="match status" value="1"/>
</dbReference>
<dbReference type="PROSITE" id="PS01130">
    <property type="entry name" value="SLC26A"/>
    <property type="match status" value="1"/>
</dbReference>
<feature type="transmembrane region" description="Helical" evidence="5">
    <location>
        <begin position="98"/>
        <end position="118"/>
    </location>
</feature>
<dbReference type="EMBL" id="CP098827">
    <property type="protein sequence ID" value="XBO73075.1"/>
    <property type="molecule type" value="Genomic_DNA"/>
</dbReference>
<feature type="transmembrane region" description="Helical" evidence="5">
    <location>
        <begin position="341"/>
        <end position="360"/>
    </location>
</feature>